<dbReference type="PANTHER" id="PTHR24559:SF430">
    <property type="entry name" value="RNA-DIRECTED DNA POLYMERASE"/>
    <property type="match status" value="1"/>
</dbReference>
<proteinExistence type="predicted"/>
<evidence type="ECO:0000313" key="10">
    <source>
        <dbReference type="Proteomes" id="UP000327085"/>
    </source>
</evidence>
<gene>
    <name evidence="9" type="ORF">ALMOND_2B014290</name>
</gene>
<dbReference type="EMBL" id="CABIKO010000906">
    <property type="protein sequence ID" value="VVA40070.1"/>
    <property type="molecule type" value="Genomic_DNA"/>
</dbReference>
<keyword evidence="2" id="KW-0548">Nucleotidyltransferase</keyword>
<dbReference type="Pfam" id="PF17917">
    <property type="entry name" value="RT_RNaseH"/>
    <property type="match status" value="1"/>
</dbReference>
<evidence type="ECO:0000256" key="1">
    <source>
        <dbReference type="ARBA" id="ARBA00022679"/>
    </source>
</evidence>
<evidence type="ECO:0000256" key="2">
    <source>
        <dbReference type="ARBA" id="ARBA00022695"/>
    </source>
</evidence>
<dbReference type="InterPro" id="IPR041373">
    <property type="entry name" value="RT_RNaseH"/>
</dbReference>
<dbReference type="InParanoid" id="A0A5E4GK10"/>
<feature type="domain" description="Reverse transcriptase RNase H-like" evidence="8">
    <location>
        <begin position="178"/>
        <end position="256"/>
    </location>
</feature>
<dbReference type="Proteomes" id="UP000327085">
    <property type="component" value="Chromosome 6"/>
</dbReference>
<feature type="compositionally biased region" description="Polar residues" evidence="7">
    <location>
        <begin position="1"/>
        <end position="17"/>
    </location>
</feature>
<feature type="region of interest" description="Disordered" evidence="7">
    <location>
        <begin position="1"/>
        <end position="35"/>
    </location>
</feature>
<evidence type="ECO:0000256" key="5">
    <source>
        <dbReference type="ARBA" id="ARBA00022801"/>
    </source>
</evidence>
<keyword evidence="5" id="KW-0378">Hydrolase</keyword>
<evidence type="ECO:0000256" key="6">
    <source>
        <dbReference type="ARBA" id="ARBA00022918"/>
    </source>
</evidence>
<organism evidence="9 10">
    <name type="scientific">Prunus dulcis</name>
    <name type="common">Almond</name>
    <name type="synonym">Amygdalus dulcis</name>
    <dbReference type="NCBI Taxonomy" id="3755"/>
    <lineage>
        <taxon>Eukaryota</taxon>
        <taxon>Viridiplantae</taxon>
        <taxon>Streptophyta</taxon>
        <taxon>Embryophyta</taxon>
        <taxon>Tracheophyta</taxon>
        <taxon>Spermatophyta</taxon>
        <taxon>Magnoliopsida</taxon>
        <taxon>eudicotyledons</taxon>
        <taxon>Gunneridae</taxon>
        <taxon>Pentapetalae</taxon>
        <taxon>rosids</taxon>
        <taxon>fabids</taxon>
        <taxon>Rosales</taxon>
        <taxon>Rosaceae</taxon>
        <taxon>Amygdaloideae</taxon>
        <taxon>Amygdaleae</taxon>
        <taxon>Prunus</taxon>
    </lineage>
</organism>
<dbReference type="Gramene" id="VVA40070">
    <property type="protein sequence ID" value="VVA40070"/>
    <property type="gene ID" value="Prudul26B014290"/>
</dbReference>
<dbReference type="GO" id="GO:0003964">
    <property type="term" value="F:RNA-directed DNA polymerase activity"/>
    <property type="evidence" value="ECO:0007669"/>
    <property type="project" value="UniProtKB-KW"/>
</dbReference>
<dbReference type="GO" id="GO:0004519">
    <property type="term" value="F:endonuclease activity"/>
    <property type="evidence" value="ECO:0007669"/>
    <property type="project" value="UniProtKB-KW"/>
</dbReference>
<evidence type="ECO:0000256" key="7">
    <source>
        <dbReference type="SAM" id="MobiDB-lite"/>
    </source>
</evidence>
<keyword evidence="3" id="KW-0540">Nuclease</keyword>
<protein>
    <submittedName>
        <fullName evidence="9">PREDICTED: Transposon</fullName>
    </submittedName>
</protein>
<evidence type="ECO:0000256" key="4">
    <source>
        <dbReference type="ARBA" id="ARBA00022759"/>
    </source>
</evidence>
<dbReference type="PANTHER" id="PTHR24559">
    <property type="entry name" value="TRANSPOSON TY3-I GAG-POL POLYPROTEIN"/>
    <property type="match status" value="1"/>
</dbReference>
<dbReference type="InterPro" id="IPR053134">
    <property type="entry name" value="RNA-dir_DNA_polymerase"/>
</dbReference>
<keyword evidence="6" id="KW-0695">RNA-directed DNA polymerase</keyword>
<dbReference type="GO" id="GO:0016787">
    <property type="term" value="F:hydrolase activity"/>
    <property type="evidence" value="ECO:0007669"/>
    <property type="project" value="UniProtKB-KW"/>
</dbReference>
<reference evidence="10" key="1">
    <citation type="journal article" date="2020" name="Plant J.">
        <title>Transposons played a major role in the diversification between the closely related almond and peach genomes: results from the almond genome sequence.</title>
        <authorList>
            <person name="Alioto T."/>
            <person name="Alexiou K.G."/>
            <person name="Bardil A."/>
            <person name="Barteri F."/>
            <person name="Castanera R."/>
            <person name="Cruz F."/>
            <person name="Dhingra A."/>
            <person name="Duval H."/>
            <person name="Fernandez I Marti A."/>
            <person name="Frias L."/>
            <person name="Galan B."/>
            <person name="Garcia J.L."/>
            <person name="Howad W."/>
            <person name="Gomez-Garrido J."/>
            <person name="Gut M."/>
            <person name="Julca I."/>
            <person name="Morata J."/>
            <person name="Puigdomenech P."/>
            <person name="Ribeca P."/>
            <person name="Rubio Cabetas M.J."/>
            <person name="Vlasova A."/>
            <person name="Wirthensohn M."/>
            <person name="Garcia-Mas J."/>
            <person name="Gabaldon T."/>
            <person name="Casacuberta J.M."/>
            <person name="Arus P."/>
        </authorList>
    </citation>
    <scope>NUCLEOTIDE SEQUENCE [LARGE SCALE GENOMIC DNA]</scope>
    <source>
        <strain evidence="10">cv. Texas</strain>
    </source>
</reference>
<dbReference type="InterPro" id="IPR043502">
    <property type="entry name" value="DNA/RNA_pol_sf"/>
</dbReference>
<sequence>MRLRTASSDTLVTSTSHPRTEFCPSPSGYQPHTHEHPNQPIWIVTNLKLAEREGLITFVSNNIDCFAWSHADARHQPLDPHLLLRDQPRVPTDSPEASTLLQRPNVVIFKKTPEKWRMCVDFTDLNKACTKDSFPLPRIDQLVDTTTSFALLSFLDAYSGYNQIRINPTDDSVLIREPNAIQWAVYYVHRALTEAETRYPILEKLALTLVVKARRLCSYFQAHPISVLTNQHLQQVLHRLEVSKRLIRWFVELREFHIDYKPQPAAKGFTPAILTAIEQTVISAPTFDEREEPSSMVHLTYTAVVPGSCLPLQTEPK</sequence>
<dbReference type="SUPFAM" id="SSF56672">
    <property type="entry name" value="DNA/RNA polymerases"/>
    <property type="match status" value="1"/>
</dbReference>
<name>A0A5E4GK10_PRUDU</name>
<keyword evidence="4" id="KW-0255">Endonuclease</keyword>
<evidence type="ECO:0000313" key="9">
    <source>
        <dbReference type="EMBL" id="VVA40070.1"/>
    </source>
</evidence>
<evidence type="ECO:0000259" key="8">
    <source>
        <dbReference type="Pfam" id="PF17917"/>
    </source>
</evidence>
<dbReference type="Gene3D" id="3.30.70.270">
    <property type="match status" value="1"/>
</dbReference>
<dbReference type="AlphaFoldDB" id="A0A5E4GK10"/>
<dbReference type="InterPro" id="IPR043128">
    <property type="entry name" value="Rev_trsase/Diguanyl_cyclase"/>
</dbReference>
<accession>A0A5E4GK10</accession>
<evidence type="ECO:0000256" key="3">
    <source>
        <dbReference type="ARBA" id="ARBA00022722"/>
    </source>
</evidence>
<keyword evidence="1" id="KW-0808">Transferase</keyword>